<dbReference type="STRING" id="1642647.PSM36_3405"/>
<gene>
    <name evidence="1" type="ORF">PSM36_3405</name>
</gene>
<dbReference type="Pfam" id="PF13149">
    <property type="entry name" value="Mfa_like_1"/>
    <property type="match status" value="1"/>
</dbReference>
<name>A0A1R3T7W9_9BACT</name>
<organism evidence="1 2">
    <name type="scientific">Proteiniphilum saccharofermentans</name>
    <dbReference type="NCBI Taxonomy" id="1642647"/>
    <lineage>
        <taxon>Bacteria</taxon>
        <taxon>Pseudomonadati</taxon>
        <taxon>Bacteroidota</taxon>
        <taxon>Bacteroidia</taxon>
        <taxon>Bacteroidales</taxon>
        <taxon>Dysgonomonadaceae</taxon>
        <taxon>Proteiniphilum</taxon>
    </lineage>
</organism>
<evidence type="ECO:0000313" key="2">
    <source>
        <dbReference type="Proteomes" id="UP000187464"/>
    </source>
</evidence>
<dbReference type="Proteomes" id="UP000187464">
    <property type="component" value="Chromosome I"/>
</dbReference>
<dbReference type="InterPro" id="IPR025049">
    <property type="entry name" value="Mfa-like_1"/>
</dbReference>
<dbReference type="RefSeq" id="WP_019538289.1">
    <property type="nucleotide sequence ID" value="NZ_LT605205.1"/>
</dbReference>
<protein>
    <submittedName>
        <fullName evidence="1">Uncharacterized protein</fullName>
    </submittedName>
</protein>
<dbReference type="EMBL" id="LT605205">
    <property type="protein sequence ID" value="SCD22189.1"/>
    <property type="molecule type" value="Genomic_DNA"/>
</dbReference>
<reference evidence="2" key="1">
    <citation type="submission" date="2016-08" db="EMBL/GenBank/DDBJ databases">
        <authorList>
            <person name="Wibberg D."/>
        </authorList>
    </citation>
    <scope>NUCLEOTIDE SEQUENCE [LARGE SCALE GENOMIC DNA]</scope>
</reference>
<dbReference type="PROSITE" id="PS51257">
    <property type="entry name" value="PROKAR_LIPOPROTEIN"/>
    <property type="match status" value="1"/>
</dbReference>
<proteinExistence type="predicted"/>
<keyword evidence="2" id="KW-1185">Reference proteome</keyword>
<dbReference type="AlphaFoldDB" id="A0A1R3T7W9"/>
<evidence type="ECO:0000313" key="1">
    <source>
        <dbReference type="EMBL" id="SCD22189.1"/>
    </source>
</evidence>
<dbReference type="Gene3D" id="2.160.20.110">
    <property type="match status" value="1"/>
</dbReference>
<dbReference type="KEGG" id="psac:PSM36_3405"/>
<accession>A0A1R3T7W9</accession>
<sequence>MLKQFYKYMTALLIGGTIVGCTSDLPVENPPVEGDVPVQLNGMLRSLGDADDPGDGELITTGYPLEAYSGVKFYLSARTVDAPVSNYLLNQEIFIGAKNTTDQGRNKLDGTVYYPLGKKAINLFSYTGSTISENGNITLTSGTGINNDYLLGVGTEADGTTLKSGKSDDPVEYITYKHLMTRVDVRIEVAGDVEETKPQSVTMNFYRSGNTAPIANKGTYNIFTGGNSEGYATNSPNGDYSFSNITTTPTTHYLVPNGMNLTTYPGQIFSYLKIDDYVATTEDLVALKFSKAKLGSTGVETDFILKPGLAYDLVFKINRLKITSIEVTVKPWDVKPGDTEWGYEPKIISLSTDDYDSGDISKMLLKYEHTDGKVYQYIGKAELDGSGYNVDFVSLPPNLSTLGGKLTADLYTKDGLLAKDVTITPSGDTELAVDNLGRYGMKKRGDILEISTPLQFALMLNDAAKPDGAKYEVMRDLDMNGVSVEIVPQAFPENSVLDGKGFDILNLYITGNGLFTENKGILKHFRIASGEITGNGSGAIGAICQSNSGTIEAVANQANVQAASGQMVAGGIAGTNEAGGTIIASVNSGNVFGDSSGAVGGIVGENKNSSGGAVTACLNTGMLDKSANVLGGIIGTSVAGTSQPVVVTGFWLTGTARKDQAVSAELAVGNNPEYAVDGESADLASSVIRSNNTIDKLNSALGSSAWKYELDENRFSWPIAVPNP</sequence>